<feature type="compositionally biased region" description="Low complexity" evidence="1">
    <location>
        <begin position="503"/>
        <end position="517"/>
    </location>
</feature>
<feature type="region of interest" description="Disordered" evidence="1">
    <location>
        <begin position="649"/>
        <end position="1001"/>
    </location>
</feature>
<sequence>MTSQSFQSLERKKNYQGDLTSFDQEVEPAPCQEGADRTEGGHQRRGGGRSPPQGAHRQRGPASQAHQVSFAHNDKHHKKEEKHDESPDFEDTPLVAAASSQSSRINVKKGPNGQEYEYEYVYYYYDDEDEEGKGGAKTDKPGVGKTERPDLQDEEPSPTPRQELKSHLKQDVRDQDKEEDIRQISRQELRDEPKNGRQEDLTHDGRQGSFRKEAKQDLRDEKRTDNLRQDTRDSFRQDYKEDNRQDLKYEGRQSSRSEGRVRDRQALDETRGGFEQRVEEPVRHRGGDTYEERRQEGRGRTRGQQQEAKPEEERRRRPVQPAEDNAAPARSRYPFPLPYILYFIIIIIKDIALLLRLPAGARTPGGQSPRLCRRGRVLVGGFTAVVVGWYNCLEIRLSNGHLYALHFASTYAITDLGGEHGFSLNGENKTTTLYSLPFRAQSYTTIERGRGKSSDIAVTTIEPSSNEVLPTRSPSRGRQPAAVTEEEERLPPNTRFPGRSRGSATTTEPPPSRSRGSGSAGGKQGRADAGDCGVTPRQAVEKVAVEETRGGGSVRRPSLVDSSSFRTHSSDAAPEEDQGGYLSSAVGDTRESDLEEYIRPTTFQPQSVPQTTLPPPQPSVAPSALPEENDQEMPAKAALDLYAILQQTQEENSVVDSDYGTTNIPTTDPPTTTPEPTTTPTTTTTTTTTTTPPPPPEPTKRGSTSDSTQNVKQNLKNIDSTHFIHHRFRSGGSRTRVRSQGGSTTTTTEATPEDEASQRPKFKPSHSRSPGQVSAYGRRRASAAAAATSTTTEATQQSTRARNNFQAGSGGNRTRGRVSTTPAPVEEEEPSEEAEPTSTTAKPRVRIGGAAGARPLRPGPRLNLRPLRPGASTTAAPAPASSEAPVEQEVATTPEAPAHSEGDALTKLRSRPRLKVQPVVPQTRPFNNQRRPLIGLNNRRRTTESEASAETTTQPTPVETETPPPSSTEPQPHTTENKLASLIGRRRPINRRLPIQQAGDH</sequence>
<feature type="compositionally biased region" description="Low complexity" evidence="1">
    <location>
        <begin position="945"/>
        <end position="961"/>
    </location>
</feature>
<feature type="compositionally biased region" description="Low complexity" evidence="1">
    <location>
        <begin position="730"/>
        <end position="748"/>
    </location>
</feature>
<gene>
    <name evidence="2" type="ORF">NEZAVI_LOCUS5375</name>
</gene>
<feature type="compositionally biased region" description="Low complexity" evidence="1">
    <location>
        <begin position="782"/>
        <end position="802"/>
    </location>
</feature>
<feature type="compositionally biased region" description="Low complexity" evidence="1">
    <location>
        <begin position="674"/>
        <end position="690"/>
    </location>
</feature>
<feature type="compositionally biased region" description="Polar residues" evidence="1">
    <location>
        <begin position="461"/>
        <end position="476"/>
    </location>
</feature>
<dbReference type="Proteomes" id="UP001152798">
    <property type="component" value="Chromosome 3"/>
</dbReference>
<evidence type="ECO:0000313" key="2">
    <source>
        <dbReference type="EMBL" id="CAH1395029.1"/>
    </source>
</evidence>
<keyword evidence="3" id="KW-1185">Reference proteome</keyword>
<dbReference type="EMBL" id="OV725079">
    <property type="protein sequence ID" value="CAH1395029.1"/>
    <property type="molecule type" value="Genomic_DNA"/>
</dbReference>
<protein>
    <submittedName>
        <fullName evidence="2">Uncharacterized protein</fullName>
    </submittedName>
</protein>
<feature type="compositionally biased region" description="Acidic residues" evidence="1">
    <location>
        <begin position="825"/>
        <end position="835"/>
    </location>
</feature>
<evidence type="ECO:0000313" key="3">
    <source>
        <dbReference type="Proteomes" id="UP001152798"/>
    </source>
</evidence>
<reference evidence="2" key="1">
    <citation type="submission" date="2022-01" db="EMBL/GenBank/DDBJ databases">
        <authorList>
            <person name="King R."/>
        </authorList>
    </citation>
    <scope>NUCLEOTIDE SEQUENCE</scope>
</reference>
<feature type="compositionally biased region" description="Polar residues" evidence="1">
    <location>
        <begin position="701"/>
        <end position="720"/>
    </location>
</feature>
<feature type="compositionally biased region" description="Polar residues" evidence="1">
    <location>
        <begin position="601"/>
        <end position="611"/>
    </location>
</feature>
<feature type="region of interest" description="Disordered" evidence="1">
    <location>
        <begin position="129"/>
        <end position="328"/>
    </location>
</feature>
<proteinExistence type="predicted"/>
<dbReference type="AlphaFoldDB" id="A0A9P0EH20"/>
<feature type="region of interest" description="Disordered" evidence="1">
    <location>
        <begin position="449"/>
        <end position="633"/>
    </location>
</feature>
<feature type="compositionally biased region" description="Basic and acidic residues" evidence="1">
    <location>
        <begin position="588"/>
        <end position="598"/>
    </location>
</feature>
<feature type="compositionally biased region" description="Basic and acidic residues" evidence="1">
    <location>
        <begin position="132"/>
        <end position="151"/>
    </location>
</feature>
<feature type="region of interest" description="Disordered" evidence="1">
    <location>
        <begin position="1"/>
        <end position="117"/>
    </location>
</feature>
<accession>A0A9P0EH20</accession>
<name>A0A9P0EH20_NEZVI</name>
<feature type="compositionally biased region" description="Basic and acidic residues" evidence="1">
    <location>
        <begin position="539"/>
        <end position="549"/>
    </location>
</feature>
<feature type="compositionally biased region" description="Polar residues" evidence="1">
    <location>
        <begin position="649"/>
        <end position="664"/>
    </location>
</feature>
<feature type="compositionally biased region" description="Basic and acidic residues" evidence="1">
    <location>
        <begin position="162"/>
        <end position="299"/>
    </location>
</feature>
<dbReference type="OrthoDB" id="8192055at2759"/>
<organism evidence="2 3">
    <name type="scientific">Nezara viridula</name>
    <name type="common">Southern green stink bug</name>
    <name type="synonym">Cimex viridulus</name>
    <dbReference type="NCBI Taxonomy" id="85310"/>
    <lineage>
        <taxon>Eukaryota</taxon>
        <taxon>Metazoa</taxon>
        <taxon>Ecdysozoa</taxon>
        <taxon>Arthropoda</taxon>
        <taxon>Hexapoda</taxon>
        <taxon>Insecta</taxon>
        <taxon>Pterygota</taxon>
        <taxon>Neoptera</taxon>
        <taxon>Paraneoptera</taxon>
        <taxon>Hemiptera</taxon>
        <taxon>Heteroptera</taxon>
        <taxon>Panheteroptera</taxon>
        <taxon>Pentatomomorpha</taxon>
        <taxon>Pentatomoidea</taxon>
        <taxon>Pentatomidae</taxon>
        <taxon>Pentatominae</taxon>
        <taxon>Nezara</taxon>
    </lineage>
</organism>
<evidence type="ECO:0000256" key="1">
    <source>
        <dbReference type="SAM" id="MobiDB-lite"/>
    </source>
</evidence>
<feature type="compositionally biased region" description="Low complexity" evidence="1">
    <location>
        <begin position="852"/>
        <end position="885"/>
    </location>
</feature>